<feature type="domain" description="Glycosyltransferase subfamily 4-like N-terminal" evidence="2">
    <location>
        <begin position="20"/>
        <end position="181"/>
    </location>
</feature>
<dbReference type="Pfam" id="PF13439">
    <property type="entry name" value="Glyco_transf_4"/>
    <property type="match status" value="1"/>
</dbReference>
<proteinExistence type="predicted"/>
<comment type="caution">
    <text evidence="3">The sequence shown here is derived from an EMBL/GenBank/DDBJ whole genome shotgun (WGS) entry which is preliminary data.</text>
</comment>
<reference evidence="3 4" key="1">
    <citation type="submission" date="2024-09" db="EMBL/GenBank/DDBJ databases">
        <authorList>
            <person name="Sun Q."/>
            <person name="Mori K."/>
        </authorList>
    </citation>
    <scope>NUCLEOTIDE SEQUENCE [LARGE SCALE GENOMIC DNA]</scope>
    <source>
        <strain evidence="3 4">CECT 8365</strain>
    </source>
</reference>
<organism evidence="3 4">
    <name type="scientific">Flavobacterium gyeonganense</name>
    <dbReference type="NCBI Taxonomy" id="1310418"/>
    <lineage>
        <taxon>Bacteria</taxon>
        <taxon>Pseudomonadati</taxon>
        <taxon>Bacteroidota</taxon>
        <taxon>Flavobacteriia</taxon>
        <taxon>Flavobacteriales</taxon>
        <taxon>Flavobacteriaceae</taxon>
        <taxon>Flavobacterium</taxon>
    </lineage>
</organism>
<dbReference type="InterPro" id="IPR001296">
    <property type="entry name" value="Glyco_trans_1"/>
</dbReference>
<feature type="domain" description="Glycosyl transferase family 1" evidence="1">
    <location>
        <begin position="192"/>
        <end position="357"/>
    </location>
</feature>
<keyword evidence="3" id="KW-0328">Glycosyltransferase</keyword>
<dbReference type="RefSeq" id="WP_278011989.1">
    <property type="nucleotide sequence ID" value="NZ_JBHMFE010000009.1"/>
</dbReference>
<dbReference type="InterPro" id="IPR028098">
    <property type="entry name" value="Glyco_trans_4-like_N"/>
</dbReference>
<dbReference type="Pfam" id="PF00534">
    <property type="entry name" value="Glycos_transf_1"/>
    <property type="match status" value="1"/>
</dbReference>
<evidence type="ECO:0000313" key="4">
    <source>
        <dbReference type="Proteomes" id="UP001589562"/>
    </source>
</evidence>
<dbReference type="Proteomes" id="UP001589562">
    <property type="component" value="Unassembled WGS sequence"/>
</dbReference>
<keyword evidence="4" id="KW-1185">Reference proteome</keyword>
<dbReference type="PANTHER" id="PTHR45947:SF14">
    <property type="entry name" value="SLL1723 PROTEIN"/>
    <property type="match status" value="1"/>
</dbReference>
<protein>
    <submittedName>
        <fullName evidence="3">Glycosyltransferase family 4 protein</fullName>
        <ecNumber evidence="3">2.4.-.-</ecNumber>
    </submittedName>
</protein>
<gene>
    <name evidence="3" type="ORF">ACFFVK_05465</name>
</gene>
<sequence>MHIAFLTPEYPHKRVSHAAGIGTSIKNLVDVLVTTEVQVSIFVYGQKEDAVFEEDNVKIHLIKNQNYKFLGWFLHRKHIQNYLNKYIVSDAVDLIEAPDWTGITAFMKLKAPLIIRFHGSDTYFCHLEKRRQKLKNFWFEKLAIGKATAFIAPTHFAGELSKQLFHIRNKTVKTIHSGLKLSDFHNTNPLVYQKGLVLYIGTIIRKKGVLELPSIFKKVRCEFPDAQMVLIGSDSYDVQTNSKSTWEILKQELDSGDLDAVSYLGKIPYQQVQEYIKKAHVCVFPTFAETFGMVTIESMAMQKPVVNSNIGWAQELIVDEESGFLVHPSNHNLYADRIVELLKNKDLANDMGNKARLRVEDNFDTGQLVKLNIEFYSKIINTILR</sequence>
<evidence type="ECO:0000259" key="2">
    <source>
        <dbReference type="Pfam" id="PF13439"/>
    </source>
</evidence>
<dbReference type="GO" id="GO:0016757">
    <property type="term" value="F:glycosyltransferase activity"/>
    <property type="evidence" value="ECO:0007669"/>
    <property type="project" value="UniProtKB-KW"/>
</dbReference>
<dbReference type="SUPFAM" id="SSF53756">
    <property type="entry name" value="UDP-Glycosyltransferase/glycogen phosphorylase"/>
    <property type="match status" value="1"/>
</dbReference>
<name>A0ABV5H834_9FLAO</name>
<dbReference type="Gene3D" id="3.40.50.2000">
    <property type="entry name" value="Glycogen Phosphorylase B"/>
    <property type="match status" value="2"/>
</dbReference>
<dbReference type="InterPro" id="IPR050194">
    <property type="entry name" value="Glycosyltransferase_grp1"/>
</dbReference>
<dbReference type="EMBL" id="JBHMFE010000009">
    <property type="protein sequence ID" value="MFB9108022.1"/>
    <property type="molecule type" value="Genomic_DNA"/>
</dbReference>
<accession>A0ABV5H834</accession>
<keyword evidence="3" id="KW-0808">Transferase</keyword>
<dbReference type="PANTHER" id="PTHR45947">
    <property type="entry name" value="SULFOQUINOVOSYL TRANSFERASE SQD2"/>
    <property type="match status" value="1"/>
</dbReference>
<evidence type="ECO:0000313" key="3">
    <source>
        <dbReference type="EMBL" id="MFB9108022.1"/>
    </source>
</evidence>
<dbReference type="CDD" id="cd03801">
    <property type="entry name" value="GT4_PimA-like"/>
    <property type="match status" value="1"/>
</dbReference>
<evidence type="ECO:0000259" key="1">
    <source>
        <dbReference type="Pfam" id="PF00534"/>
    </source>
</evidence>
<dbReference type="EC" id="2.4.-.-" evidence="3"/>